<feature type="binding site" evidence="9">
    <location>
        <position position="294"/>
    </location>
    <ligand>
        <name>ATP</name>
        <dbReference type="ChEBI" id="CHEBI:30616"/>
    </ligand>
</feature>
<dbReference type="PANTHER" id="PTHR43284">
    <property type="entry name" value="ASPARAGINE SYNTHETASE (GLUTAMINE-HYDROLYZING)"/>
    <property type="match status" value="1"/>
</dbReference>
<dbReference type="NCBIfam" id="TIGR01536">
    <property type="entry name" value="asn_synth_AEB"/>
    <property type="match status" value="1"/>
</dbReference>
<dbReference type="EMBL" id="CM001368">
    <property type="protein sequence ID" value="EHJ48102.1"/>
    <property type="molecule type" value="Genomic_DNA"/>
</dbReference>
<dbReference type="RefSeq" id="WP_009181485.1">
    <property type="nucleotide sequence ID" value="NZ_CM001368.1"/>
</dbReference>
<organism evidence="12 13">
    <name type="scientific">Solidesulfovibrio carbinoliphilus subsp. oakridgensis</name>
    <dbReference type="NCBI Taxonomy" id="694327"/>
    <lineage>
        <taxon>Bacteria</taxon>
        <taxon>Pseudomonadati</taxon>
        <taxon>Thermodesulfobacteriota</taxon>
        <taxon>Desulfovibrionia</taxon>
        <taxon>Desulfovibrionales</taxon>
        <taxon>Desulfovibrionaceae</taxon>
        <taxon>Solidesulfovibrio</taxon>
    </lineage>
</organism>
<dbReference type="GO" id="GO:0005524">
    <property type="term" value="F:ATP binding"/>
    <property type="evidence" value="ECO:0007669"/>
    <property type="project" value="UniProtKB-KW"/>
</dbReference>
<name>G7Q888_9BACT</name>
<comment type="similarity">
    <text evidence="2">Belongs to the asparagine synthetase family.</text>
</comment>
<dbReference type="PROSITE" id="PS51278">
    <property type="entry name" value="GATASE_TYPE_2"/>
    <property type="match status" value="1"/>
</dbReference>
<protein>
    <recommendedName>
        <fullName evidence="3">asparagine synthase (glutamine-hydrolyzing)</fullName>
        <ecNumber evidence="3">6.3.5.4</ecNumber>
    </recommendedName>
</protein>
<evidence type="ECO:0000259" key="11">
    <source>
        <dbReference type="PROSITE" id="PS51278"/>
    </source>
</evidence>
<dbReference type="PANTHER" id="PTHR43284:SF1">
    <property type="entry name" value="ASPARAGINE SYNTHETASE"/>
    <property type="match status" value="1"/>
</dbReference>
<dbReference type="GO" id="GO:0004066">
    <property type="term" value="F:asparagine synthase (glutamine-hydrolyzing) activity"/>
    <property type="evidence" value="ECO:0007669"/>
    <property type="project" value="UniProtKB-EC"/>
</dbReference>
<evidence type="ECO:0000256" key="9">
    <source>
        <dbReference type="PIRSR" id="PIRSR001589-2"/>
    </source>
</evidence>
<dbReference type="OrthoDB" id="9763290at2"/>
<dbReference type="Gene3D" id="3.60.20.10">
    <property type="entry name" value="Glutamine Phosphoribosylpyrophosphate, subunit 1, domain 1"/>
    <property type="match status" value="1"/>
</dbReference>
<dbReference type="PIRSF" id="PIRSF001589">
    <property type="entry name" value="Asn_synthetase_glu-h"/>
    <property type="match status" value="1"/>
</dbReference>
<proteinExistence type="inferred from homology"/>
<comment type="pathway">
    <text evidence="1">Amino-acid biosynthesis; L-asparagine biosynthesis; L-asparagine from L-aspartate (L-Gln route): step 1/1.</text>
</comment>
<evidence type="ECO:0000313" key="12">
    <source>
        <dbReference type="EMBL" id="EHJ48102.1"/>
    </source>
</evidence>
<accession>G7Q888</accession>
<keyword evidence="5 9" id="KW-0067">ATP-binding</keyword>
<feature type="site" description="Important for beta-aspartyl-AMP intermediate formation" evidence="10">
    <location>
        <position position="369"/>
    </location>
</feature>
<dbReference type="CDD" id="cd01991">
    <property type="entry name" value="Asn_synthase_B_C"/>
    <property type="match status" value="1"/>
</dbReference>
<evidence type="ECO:0000256" key="10">
    <source>
        <dbReference type="PIRSR" id="PIRSR001589-3"/>
    </source>
</evidence>
<keyword evidence="4 9" id="KW-0547">Nucleotide-binding</keyword>
<keyword evidence="6 8" id="KW-0315">Glutamine amidotransferase</keyword>
<reference evidence="13" key="1">
    <citation type="journal article" date="2015" name="Genome Announc.">
        <title>High-Quality Draft Genome Sequence of Desulfovibrio carbinoliphilus FW-101-2B, an Organic Acid-Oxidizing Sulfate-Reducing Bacterium Isolated from Uranium(VI)-Contaminated Groundwater.</title>
        <authorList>
            <person name="Ramsay B.D."/>
            <person name="Hwang C."/>
            <person name="Woo H.L."/>
            <person name="Carroll S.L."/>
            <person name="Lucas S."/>
            <person name="Han J."/>
            <person name="Lapidus A.L."/>
            <person name="Cheng J.F."/>
            <person name="Goodwin L.A."/>
            <person name="Pitluck S."/>
            <person name="Peters L."/>
            <person name="Chertkov O."/>
            <person name="Held B."/>
            <person name="Detter J.C."/>
            <person name="Han C.S."/>
            <person name="Tapia R."/>
            <person name="Land M.L."/>
            <person name="Hauser L.J."/>
            <person name="Kyrpides N.C."/>
            <person name="Ivanova N.N."/>
            <person name="Mikhailova N."/>
            <person name="Pagani I."/>
            <person name="Woyke T."/>
            <person name="Arkin A.P."/>
            <person name="Dehal P."/>
            <person name="Chivian D."/>
            <person name="Criddle C.S."/>
            <person name="Wu W."/>
            <person name="Chakraborty R."/>
            <person name="Hazen T.C."/>
            <person name="Fields M.W."/>
        </authorList>
    </citation>
    <scope>NUCLEOTIDE SEQUENCE [LARGE SCALE GENOMIC DNA]</scope>
    <source>
        <strain evidence="13">FW-101-2B</strain>
    </source>
</reference>
<evidence type="ECO:0000256" key="6">
    <source>
        <dbReference type="ARBA" id="ARBA00022962"/>
    </source>
</evidence>
<dbReference type="SUPFAM" id="SSF56235">
    <property type="entry name" value="N-terminal nucleophile aminohydrolases (Ntn hydrolases)"/>
    <property type="match status" value="1"/>
</dbReference>
<dbReference type="GO" id="GO:0006529">
    <property type="term" value="P:asparagine biosynthetic process"/>
    <property type="evidence" value="ECO:0007669"/>
    <property type="project" value="UniProtKB-KW"/>
</dbReference>
<dbReference type="CDD" id="cd00712">
    <property type="entry name" value="AsnB"/>
    <property type="match status" value="1"/>
</dbReference>
<keyword evidence="13" id="KW-1185">Reference proteome</keyword>
<feature type="active site" description="For GATase activity" evidence="8">
    <location>
        <position position="2"/>
    </location>
</feature>
<sequence length="639" mass="69319">MCGICGFVTPRGGAGELGATLAAMTRSLAHRGPDGEGFYHDAFAGGGGAFLGHRRLAIIDLATGDQPLFNETRSLAVVFNGEIYNFQALREELQATGHVFATRSDTEVIVHLYEELGPACAARLRGMFALALWDADRRELFLARDPFGKKPLYYAEEGGAFVFGSEPKAILAFPGRTARLDPAAVGHYLTLQHVPEPATGFAGIRGLPAGHTLVWRDGRASPPARYFQLDYLPKLAGSVDALAEELRVRVTEAVRLRLVADVPLGAHLSGGVDSGIVTAVMAGLTDRPVRTFSIGFAEEAFSETAKARAVADRFGTEHTEFTLGFAAARDVMEDVVAATDMPFADPSALAAWHLCRLTREHVTVALNGDGGDEMFAGYQRYFLDPLADAYARLPHAVTQRFVPWLAGKLPAQGDVPVEADWRAGIARLAQAVRLPRAGSLARWGSYFSPWDRDALLRPEFARAARLDAVRGDTVALYEAAFAAATADNPLDRGLFADSSIYLPGDLLVKADRMAMAHGLEGRSPFLDVELAAFAARLPVRCKLRGKTGKYLLRRAFAPLLPPRIADQPKRGFGLPLAGWFRGPLRAFARDLLSGGRLVKDIARPEAVEALLAAHETGRADHGKRLFALVMLELWLRRYL</sequence>
<dbReference type="STRING" id="694327.DFW101_2096"/>
<dbReference type="InterPro" id="IPR006426">
    <property type="entry name" value="Asn_synth_AEB"/>
</dbReference>
<dbReference type="AlphaFoldDB" id="G7Q888"/>
<dbReference type="SUPFAM" id="SSF52402">
    <property type="entry name" value="Adenine nucleotide alpha hydrolases-like"/>
    <property type="match status" value="1"/>
</dbReference>
<evidence type="ECO:0000256" key="7">
    <source>
        <dbReference type="ARBA" id="ARBA00048741"/>
    </source>
</evidence>
<dbReference type="InterPro" id="IPR029055">
    <property type="entry name" value="Ntn_hydrolases_N"/>
</dbReference>
<evidence type="ECO:0000256" key="1">
    <source>
        <dbReference type="ARBA" id="ARBA00005187"/>
    </source>
</evidence>
<feature type="domain" description="Glutamine amidotransferase type-2" evidence="11">
    <location>
        <begin position="2"/>
        <end position="218"/>
    </location>
</feature>
<dbReference type="HOGENOM" id="CLU_014658_3_1_7"/>
<dbReference type="Gene3D" id="3.40.50.620">
    <property type="entry name" value="HUPs"/>
    <property type="match status" value="1"/>
</dbReference>
<dbReference type="InterPro" id="IPR033738">
    <property type="entry name" value="AsnB_N"/>
</dbReference>
<dbReference type="InterPro" id="IPR001962">
    <property type="entry name" value="Asn_synthase"/>
</dbReference>
<evidence type="ECO:0000256" key="8">
    <source>
        <dbReference type="PIRSR" id="PIRSR001589-1"/>
    </source>
</evidence>
<evidence type="ECO:0000256" key="5">
    <source>
        <dbReference type="ARBA" id="ARBA00022840"/>
    </source>
</evidence>
<keyword evidence="8" id="KW-0061">Asparagine biosynthesis</keyword>
<dbReference type="EC" id="6.3.5.4" evidence="3"/>
<dbReference type="eggNOG" id="COG0367">
    <property type="taxonomic scope" value="Bacteria"/>
</dbReference>
<evidence type="ECO:0000256" key="2">
    <source>
        <dbReference type="ARBA" id="ARBA00005752"/>
    </source>
</evidence>
<dbReference type="GO" id="GO:0005829">
    <property type="term" value="C:cytosol"/>
    <property type="evidence" value="ECO:0007669"/>
    <property type="project" value="TreeGrafter"/>
</dbReference>
<comment type="catalytic activity">
    <reaction evidence="7">
        <text>L-aspartate + L-glutamine + ATP + H2O = L-asparagine + L-glutamate + AMP + diphosphate + H(+)</text>
        <dbReference type="Rhea" id="RHEA:12228"/>
        <dbReference type="ChEBI" id="CHEBI:15377"/>
        <dbReference type="ChEBI" id="CHEBI:15378"/>
        <dbReference type="ChEBI" id="CHEBI:29985"/>
        <dbReference type="ChEBI" id="CHEBI:29991"/>
        <dbReference type="ChEBI" id="CHEBI:30616"/>
        <dbReference type="ChEBI" id="CHEBI:33019"/>
        <dbReference type="ChEBI" id="CHEBI:58048"/>
        <dbReference type="ChEBI" id="CHEBI:58359"/>
        <dbReference type="ChEBI" id="CHEBI:456215"/>
        <dbReference type="EC" id="6.3.5.4"/>
    </reaction>
</comment>
<evidence type="ECO:0000256" key="3">
    <source>
        <dbReference type="ARBA" id="ARBA00012737"/>
    </source>
</evidence>
<dbReference type="InterPro" id="IPR051786">
    <property type="entry name" value="ASN_synthetase/amidase"/>
</dbReference>
<feature type="binding site" evidence="9">
    <location>
        <position position="105"/>
    </location>
    <ligand>
        <name>L-glutamine</name>
        <dbReference type="ChEBI" id="CHEBI:58359"/>
    </ligand>
</feature>
<dbReference type="Pfam" id="PF13537">
    <property type="entry name" value="GATase_7"/>
    <property type="match status" value="1"/>
</dbReference>
<keyword evidence="8" id="KW-0028">Amino-acid biosynthesis</keyword>
<dbReference type="Proteomes" id="UP000004662">
    <property type="component" value="Chromosome"/>
</dbReference>
<dbReference type="InterPro" id="IPR017932">
    <property type="entry name" value="GATase_2_dom"/>
</dbReference>
<dbReference type="InterPro" id="IPR014729">
    <property type="entry name" value="Rossmann-like_a/b/a_fold"/>
</dbReference>
<dbReference type="Pfam" id="PF00733">
    <property type="entry name" value="Asn_synthase"/>
    <property type="match status" value="1"/>
</dbReference>
<evidence type="ECO:0000256" key="4">
    <source>
        <dbReference type="ARBA" id="ARBA00022741"/>
    </source>
</evidence>
<gene>
    <name evidence="12" type="ORF">DFW101_2096</name>
</gene>
<evidence type="ECO:0000313" key="13">
    <source>
        <dbReference type="Proteomes" id="UP000004662"/>
    </source>
</evidence>
<keyword evidence="12" id="KW-0436">Ligase</keyword>